<comment type="caution">
    <text evidence="1">The sequence shown here is derived from an EMBL/GenBank/DDBJ whole genome shotgun (WGS) entry which is preliminary data.</text>
</comment>
<accession>A0AAV4VN79</accession>
<gene>
    <name evidence="1" type="ORF">CEXT_787341</name>
</gene>
<organism evidence="1 2">
    <name type="scientific">Caerostris extrusa</name>
    <name type="common">Bark spider</name>
    <name type="synonym">Caerostris bankana</name>
    <dbReference type="NCBI Taxonomy" id="172846"/>
    <lineage>
        <taxon>Eukaryota</taxon>
        <taxon>Metazoa</taxon>
        <taxon>Ecdysozoa</taxon>
        <taxon>Arthropoda</taxon>
        <taxon>Chelicerata</taxon>
        <taxon>Arachnida</taxon>
        <taxon>Araneae</taxon>
        <taxon>Araneomorphae</taxon>
        <taxon>Entelegynae</taxon>
        <taxon>Araneoidea</taxon>
        <taxon>Araneidae</taxon>
        <taxon>Caerostris</taxon>
    </lineage>
</organism>
<protein>
    <submittedName>
        <fullName evidence="1">Uncharacterized protein</fullName>
    </submittedName>
</protein>
<proteinExistence type="predicted"/>
<dbReference type="Proteomes" id="UP001054945">
    <property type="component" value="Unassembled WGS sequence"/>
</dbReference>
<evidence type="ECO:0000313" key="1">
    <source>
        <dbReference type="EMBL" id="GIY71886.1"/>
    </source>
</evidence>
<evidence type="ECO:0000313" key="2">
    <source>
        <dbReference type="Proteomes" id="UP001054945"/>
    </source>
</evidence>
<dbReference type="EMBL" id="BPLR01014868">
    <property type="protein sequence ID" value="GIY71886.1"/>
    <property type="molecule type" value="Genomic_DNA"/>
</dbReference>
<sequence>MHEWGRPPCVACEDEDGNCVNFPDITLRLRPPVVLENEGRIIWTLPSVIPEVLLFYLRVCVNLRYFFEAFLLLLRIKEGICEAVRSSIGAEPSCCT</sequence>
<name>A0AAV4VN79_CAEEX</name>
<reference evidence="1 2" key="1">
    <citation type="submission" date="2021-06" db="EMBL/GenBank/DDBJ databases">
        <title>Caerostris extrusa draft genome.</title>
        <authorList>
            <person name="Kono N."/>
            <person name="Arakawa K."/>
        </authorList>
    </citation>
    <scope>NUCLEOTIDE SEQUENCE [LARGE SCALE GENOMIC DNA]</scope>
</reference>
<dbReference type="AlphaFoldDB" id="A0AAV4VN79"/>
<keyword evidence="2" id="KW-1185">Reference proteome</keyword>